<proteinExistence type="predicted"/>
<dbReference type="InterPro" id="IPR002125">
    <property type="entry name" value="CMP_dCMP_dom"/>
</dbReference>
<sequence length="170" mass="19322">MSKPIYLNQKEKIKWMTRLLTKARLVGERGEVPIAALILDKKGRCIGYGGNRRESMKDPLGHAELVALRQASWIKNDWRFNDCTLIVNLEPCPMCAGALIQARMGKIIYGSEDPKRGALGGTINLAEHKSAHHSMLIERGIMEEESKKIIVDWFKDKRLIARENLLSKLR</sequence>
<dbReference type="Gene3D" id="3.40.140.10">
    <property type="entry name" value="Cytidine Deaminase, domain 2"/>
    <property type="match status" value="1"/>
</dbReference>
<dbReference type="GO" id="GO:0008270">
    <property type="term" value="F:zinc ion binding"/>
    <property type="evidence" value="ECO:0007669"/>
    <property type="project" value="InterPro"/>
</dbReference>
<dbReference type="GO" id="GO:0002100">
    <property type="term" value="P:tRNA wobble adenosine to inosine editing"/>
    <property type="evidence" value="ECO:0007669"/>
    <property type="project" value="InterPro"/>
</dbReference>
<dbReference type="InterPro" id="IPR058535">
    <property type="entry name" value="MafB19-deam"/>
</dbReference>
<dbReference type="PROSITE" id="PS00903">
    <property type="entry name" value="CYT_DCMP_DEAMINASES_1"/>
    <property type="match status" value="1"/>
</dbReference>
<dbReference type="Proteomes" id="UP000030392">
    <property type="component" value="Unassembled WGS sequence"/>
</dbReference>
<name>A0A0A2C3W9_PROMR</name>
<dbReference type="PROSITE" id="PS51747">
    <property type="entry name" value="CYT_DCMP_DEAMINASES_2"/>
    <property type="match status" value="1"/>
</dbReference>
<dbReference type="RefSeq" id="WP_428844127.1">
    <property type="nucleotide sequence ID" value="NZ_JNAX01000015.1"/>
</dbReference>
<dbReference type="InterPro" id="IPR016192">
    <property type="entry name" value="APOBEC/CMP_deaminase_Zn-bd"/>
</dbReference>
<keyword evidence="1" id="KW-0479">Metal-binding</keyword>
<dbReference type="Pfam" id="PF14437">
    <property type="entry name" value="MafB19-deam"/>
    <property type="match status" value="1"/>
</dbReference>
<dbReference type="SUPFAM" id="SSF53927">
    <property type="entry name" value="Cytidine deaminase-like"/>
    <property type="match status" value="1"/>
</dbReference>
<evidence type="ECO:0000256" key="2">
    <source>
        <dbReference type="ARBA" id="ARBA00022833"/>
    </source>
</evidence>
<dbReference type="InterPro" id="IPR016193">
    <property type="entry name" value="Cytidine_deaminase-like"/>
</dbReference>
<dbReference type="PANTHER" id="PTHR11079:SF202">
    <property type="entry name" value="TRNA-SPECIFIC ADENOSINE DEAMINASE"/>
    <property type="match status" value="1"/>
</dbReference>
<dbReference type="PANTHER" id="PTHR11079">
    <property type="entry name" value="CYTOSINE DEAMINASE FAMILY MEMBER"/>
    <property type="match status" value="1"/>
</dbReference>
<dbReference type="EMBL" id="JNAX01000015">
    <property type="protein sequence ID" value="KGG19560.1"/>
    <property type="molecule type" value="Genomic_DNA"/>
</dbReference>
<dbReference type="GO" id="GO:0052717">
    <property type="term" value="F:tRNA-specific adenosine-34 deaminase activity"/>
    <property type="evidence" value="ECO:0007669"/>
    <property type="project" value="UniProtKB-EC"/>
</dbReference>
<evidence type="ECO:0000256" key="1">
    <source>
        <dbReference type="ARBA" id="ARBA00022723"/>
    </source>
</evidence>
<evidence type="ECO:0000259" key="3">
    <source>
        <dbReference type="PROSITE" id="PS51747"/>
    </source>
</evidence>
<accession>A0A0A2C3W9</accession>
<dbReference type="EC" id="3.5.4.-" evidence="4"/>
<protein>
    <submittedName>
        <fullName evidence="4">tRNA-specific adenosine-34 deaminase</fullName>
        <ecNumber evidence="4">3.5.4.-</ecNumber>
    </submittedName>
</protein>
<gene>
    <name evidence="4" type="ORF">EV03_1945</name>
</gene>
<dbReference type="CDD" id="cd01285">
    <property type="entry name" value="nucleoside_deaminase"/>
    <property type="match status" value="1"/>
</dbReference>
<comment type="caution">
    <text evidence="4">The sequence shown here is derived from an EMBL/GenBank/DDBJ whole genome shotgun (WGS) entry which is preliminary data.</text>
</comment>
<keyword evidence="2" id="KW-0862">Zinc</keyword>
<keyword evidence="4" id="KW-0378">Hydrolase</keyword>
<evidence type="ECO:0000313" key="4">
    <source>
        <dbReference type="EMBL" id="KGG19560.1"/>
    </source>
</evidence>
<reference evidence="5" key="1">
    <citation type="journal article" date="2014" name="Sci. Data">
        <title>Genomes of diverse isolates of the marine cyanobacterium Prochlorococcus.</title>
        <authorList>
            <person name="Biller S."/>
            <person name="Berube P."/>
            <person name="Thompson J."/>
            <person name="Kelly L."/>
            <person name="Roggensack S."/>
            <person name="Awad L."/>
            <person name="Roache-Johnson K."/>
            <person name="Ding H."/>
            <person name="Giovannoni S.J."/>
            <person name="Moore L.R."/>
            <person name="Chisholm S.W."/>
        </authorList>
    </citation>
    <scope>NUCLEOTIDE SEQUENCE [LARGE SCALE GENOMIC DNA]</scope>
    <source>
        <strain evidence="5">PAC1</strain>
    </source>
</reference>
<dbReference type="AlphaFoldDB" id="A0A0A2C3W9"/>
<organism evidence="4 5">
    <name type="scientific">Prochlorococcus marinus str. PAC1</name>
    <dbReference type="NCBI Taxonomy" id="59924"/>
    <lineage>
        <taxon>Bacteria</taxon>
        <taxon>Bacillati</taxon>
        <taxon>Cyanobacteriota</taxon>
        <taxon>Cyanophyceae</taxon>
        <taxon>Synechococcales</taxon>
        <taxon>Prochlorococcaceae</taxon>
        <taxon>Prochlorococcus</taxon>
    </lineage>
</organism>
<evidence type="ECO:0000313" key="5">
    <source>
        <dbReference type="Proteomes" id="UP000030392"/>
    </source>
</evidence>
<feature type="domain" description="CMP/dCMP-type deaminase" evidence="3">
    <location>
        <begin position="10"/>
        <end position="122"/>
    </location>
</feature>